<evidence type="ECO:0000256" key="1">
    <source>
        <dbReference type="SAM" id="Phobius"/>
    </source>
</evidence>
<evidence type="ECO:0000313" key="2">
    <source>
        <dbReference type="EMBL" id="ELY52153.1"/>
    </source>
</evidence>
<dbReference type="STRING" id="1227498.C492_19856"/>
<organism evidence="2 3">
    <name type="scientific">Natronococcus jeotgali DSM 18795</name>
    <dbReference type="NCBI Taxonomy" id="1227498"/>
    <lineage>
        <taxon>Archaea</taxon>
        <taxon>Methanobacteriati</taxon>
        <taxon>Methanobacteriota</taxon>
        <taxon>Stenosarchaea group</taxon>
        <taxon>Halobacteria</taxon>
        <taxon>Halobacteriales</taxon>
        <taxon>Natrialbaceae</taxon>
        <taxon>Natronococcus</taxon>
    </lineage>
</organism>
<feature type="transmembrane region" description="Helical" evidence="1">
    <location>
        <begin position="224"/>
        <end position="241"/>
    </location>
</feature>
<keyword evidence="1" id="KW-0812">Transmembrane</keyword>
<feature type="transmembrane region" description="Helical" evidence="1">
    <location>
        <begin position="196"/>
        <end position="218"/>
    </location>
</feature>
<evidence type="ECO:0000313" key="3">
    <source>
        <dbReference type="Proteomes" id="UP000011531"/>
    </source>
</evidence>
<comment type="caution">
    <text evidence="2">The sequence shown here is derived from an EMBL/GenBank/DDBJ whole genome shotgun (WGS) entry which is preliminary data.</text>
</comment>
<dbReference type="RefSeq" id="WP_008426686.1">
    <property type="nucleotide sequence ID" value="NZ_AOIA01000159.1"/>
</dbReference>
<reference evidence="2 3" key="1">
    <citation type="journal article" date="2014" name="PLoS Genet.">
        <title>Phylogenetically driven sequencing of extremely halophilic archaea reveals strategies for static and dynamic osmo-response.</title>
        <authorList>
            <person name="Becker E.A."/>
            <person name="Seitzer P.M."/>
            <person name="Tritt A."/>
            <person name="Larsen D."/>
            <person name="Krusor M."/>
            <person name="Yao A.I."/>
            <person name="Wu D."/>
            <person name="Madern D."/>
            <person name="Eisen J.A."/>
            <person name="Darling A.E."/>
            <person name="Facciotti M.T."/>
        </authorList>
    </citation>
    <scope>NUCLEOTIDE SEQUENCE [LARGE SCALE GENOMIC DNA]</scope>
    <source>
        <strain evidence="2 3">DSM 18795</strain>
    </source>
</reference>
<sequence length="244" mass="26851">MGVRSNEPGGKRGRSTASDECLAIENRLAARAGPESVRETEHVYWHVVLALERWMNGSEDESEPVVERKLRRSIGRDLRAVGHRSAAASISRPKRSDYCDIVVDGRIGIKIVHNLTGRSREWMHKRLRSLVREYDYLILYGHRIPSETVDVWRQLKRSLERRASDGRRFRAIGTLQRRHRPSTAEADAAEGRRRPFAIGALATLGVVASVALAASGGAGTPSSPSALVLASVVAAVCTLLLKAS</sequence>
<dbReference type="EMBL" id="AOIA01000159">
    <property type="protein sequence ID" value="ELY52153.1"/>
    <property type="molecule type" value="Genomic_DNA"/>
</dbReference>
<accession>L9WUY7</accession>
<name>L9WUY7_9EURY</name>
<keyword evidence="3" id="KW-1185">Reference proteome</keyword>
<dbReference type="AlphaFoldDB" id="L9WUY7"/>
<protein>
    <submittedName>
        <fullName evidence="2">Uncharacterized protein</fullName>
    </submittedName>
</protein>
<dbReference type="OrthoDB" id="205909at2157"/>
<keyword evidence="1" id="KW-0472">Membrane</keyword>
<keyword evidence="1" id="KW-1133">Transmembrane helix</keyword>
<gene>
    <name evidence="2" type="ORF">C492_19856</name>
</gene>
<proteinExistence type="predicted"/>
<dbReference type="Proteomes" id="UP000011531">
    <property type="component" value="Unassembled WGS sequence"/>
</dbReference>